<dbReference type="GO" id="GO:1990904">
    <property type="term" value="C:ribonucleoprotein complex"/>
    <property type="evidence" value="ECO:0007669"/>
    <property type="project" value="UniProtKB-KW"/>
</dbReference>
<keyword evidence="6" id="KW-0496">Mitochondrion</keyword>
<dbReference type="GO" id="GO:0032543">
    <property type="term" value="P:mitochondrial translation"/>
    <property type="evidence" value="ECO:0007669"/>
    <property type="project" value="InterPro"/>
</dbReference>
<dbReference type="SUPFAM" id="SSF46911">
    <property type="entry name" value="Ribosomal protein S18"/>
    <property type="match status" value="1"/>
</dbReference>
<name>A0A6J1LVS1_DROHY</name>
<dbReference type="FunFam" id="4.10.640.10:FF:000024">
    <property type="entry name" value="GM16961"/>
    <property type="match status" value="1"/>
</dbReference>
<keyword evidence="3" id="KW-0597">Phosphoprotein</keyword>
<reference evidence="13" key="1">
    <citation type="submission" date="2025-08" db="UniProtKB">
        <authorList>
            <consortium name="RefSeq"/>
        </authorList>
    </citation>
    <scope>IDENTIFICATION</scope>
    <source>
        <strain evidence="13">15085-1641.00</strain>
        <tissue evidence="13">Whole body</tissue>
    </source>
</reference>
<feature type="region of interest" description="Disordered" evidence="11">
    <location>
        <begin position="26"/>
        <end position="62"/>
    </location>
</feature>
<evidence type="ECO:0000256" key="9">
    <source>
        <dbReference type="ARBA" id="ARBA00035130"/>
    </source>
</evidence>
<sequence length="202" mass="23085">MLPLARGIYSTLTQITRNSRVSLHTASAQHCKAEPAAENETPAEDEEGENAKDSASDPKDRKTVIPVETSIRYLKSAAYKTTYGDEFVWTQYRRNHKGMFAPRKTRKTCIRQGKISTGNPCPICRDEYLVLDYRNTELLKQFISPYSGQVLSYSKTGLCQKSHLRLTVAVEQARDCGLITYDVPFREYDYSEYYGKKEDSKQ</sequence>
<comment type="similarity">
    <text evidence="2">Belongs to the bacterial ribosomal protein bS18 family. Mitochondrion-specific ribosomal protein mS40 subfamily.</text>
</comment>
<dbReference type="PANTHER" id="PTHR13329:SF2">
    <property type="entry name" value="SMALL RIBOSOMAL SUBUNIT PROTEIN MS40"/>
    <property type="match status" value="1"/>
</dbReference>
<evidence type="ECO:0000313" key="12">
    <source>
        <dbReference type="Proteomes" id="UP000504633"/>
    </source>
</evidence>
<evidence type="ECO:0000256" key="2">
    <source>
        <dbReference type="ARBA" id="ARBA00006136"/>
    </source>
</evidence>
<dbReference type="GeneID" id="111600429"/>
<keyword evidence="4" id="KW-0809">Transit peptide</keyword>
<dbReference type="RefSeq" id="XP_023172290.2">
    <property type="nucleotide sequence ID" value="XM_023316522.2"/>
</dbReference>
<dbReference type="GO" id="GO:0005739">
    <property type="term" value="C:mitochondrion"/>
    <property type="evidence" value="ECO:0007669"/>
    <property type="project" value="UniProtKB-SubCell"/>
</dbReference>
<keyword evidence="7" id="KW-0687">Ribonucleoprotein</keyword>
<dbReference type="CTD" id="28973"/>
<dbReference type="OMA" id="VEQARDC"/>
<keyword evidence="5 13" id="KW-0689">Ribosomal protein</keyword>
<dbReference type="PANTHER" id="PTHR13329">
    <property type="entry name" value="MITOCHONDRIAL RIBOSOMAL PROTEIN S18B"/>
    <property type="match status" value="1"/>
</dbReference>
<dbReference type="Pfam" id="PF01084">
    <property type="entry name" value="Ribosomal_S18"/>
    <property type="match status" value="1"/>
</dbReference>
<evidence type="ECO:0000256" key="10">
    <source>
        <dbReference type="ARBA" id="ARBA00035515"/>
    </source>
</evidence>
<dbReference type="Gene3D" id="4.10.640.10">
    <property type="entry name" value="Ribosomal protein S18"/>
    <property type="match status" value="1"/>
</dbReference>
<dbReference type="GO" id="GO:0005840">
    <property type="term" value="C:ribosome"/>
    <property type="evidence" value="ECO:0007669"/>
    <property type="project" value="UniProtKB-KW"/>
</dbReference>
<evidence type="ECO:0000256" key="4">
    <source>
        <dbReference type="ARBA" id="ARBA00022946"/>
    </source>
</evidence>
<comment type="subcellular location">
    <subcellularLocation>
        <location evidence="1">Mitochondrion</location>
    </subcellularLocation>
</comment>
<gene>
    <name evidence="13" type="primary">LOC111600429</name>
</gene>
<dbReference type="InterPro" id="IPR040054">
    <property type="entry name" value="MRPS18B"/>
</dbReference>
<evidence type="ECO:0000256" key="11">
    <source>
        <dbReference type="SAM" id="MobiDB-lite"/>
    </source>
</evidence>
<evidence type="ECO:0000256" key="1">
    <source>
        <dbReference type="ARBA" id="ARBA00004173"/>
    </source>
</evidence>
<evidence type="ECO:0000256" key="7">
    <source>
        <dbReference type="ARBA" id="ARBA00023274"/>
    </source>
</evidence>
<protein>
    <recommendedName>
        <fullName evidence="9">Small ribosomal subunit protein mS40</fullName>
    </recommendedName>
    <alternativeName>
        <fullName evidence="8">28S ribosomal protein S18-2, mitochondrial</fullName>
    </alternativeName>
    <alternativeName>
        <fullName evidence="10">28S ribosomal protein S18b, mitochondrial</fullName>
    </alternativeName>
</protein>
<keyword evidence="12" id="KW-1185">Reference proteome</keyword>
<evidence type="ECO:0000256" key="5">
    <source>
        <dbReference type="ARBA" id="ARBA00022980"/>
    </source>
</evidence>
<dbReference type="AlphaFoldDB" id="A0A6J1LVS1"/>
<evidence type="ECO:0000256" key="3">
    <source>
        <dbReference type="ARBA" id="ARBA00022553"/>
    </source>
</evidence>
<organism evidence="12 13">
    <name type="scientific">Drosophila hydei</name>
    <name type="common">Fruit fly</name>
    <dbReference type="NCBI Taxonomy" id="7224"/>
    <lineage>
        <taxon>Eukaryota</taxon>
        <taxon>Metazoa</taxon>
        <taxon>Ecdysozoa</taxon>
        <taxon>Arthropoda</taxon>
        <taxon>Hexapoda</taxon>
        <taxon>Insecta</taxon>
        <taxon>Pterygota</taxon>
        <taxon>Neoptera</taxon>
        <taxon>Endopterygota</taxon>
        <taxon>Diptera</taxon>
        <taxon>Brachycera</taxon>
        <taxon>Muscomorpha</taxon>
        <taxon>Ephydroidea</taxon>
        <taxon>Drosophilidae</taxon>
        <taxon>Drosophila</taxon>
    </lineage>
</organism>
<dbReference type="Proteomes" id="UP000504633">
    <property type="component" value="Unplaced"/>
</dbReference>
<dbReference type="OrthoDB" id="21463at2759"/>
<evidence type="ECO:0000256" key="6">
    <source>
        <dbReference type="ARBA" id="ARBA00023128"/>
    </source>
</evidence>
<feature type="compositionally biased region" description="Basic and acidic residues" evidence="11">
    <location>
        <begin position="49"/>
        <end position="62"/>
    </location>
</feature>
<proteinExistence type="inferred from homology"/>
<dbReference type="KEGG" id="dhe:111600429"/>
<accession>A0A6J1LVS1</accession>
<dbReference type="GO" id="GO:0003735">
    <property type="term" value="F:structural constituent of ribosome"/>
    <property type="evidence" value="ECO:0007669"/>
    <property type="project" value="InterPro"/>
</dbReference>
<dbReference type="InterPro" id="IPR001648">
    <property type="entry name" value="Ribosomal_bS18"/>
</dbReference>
<evidence type="ECO:0000313" key="13">
    <source>
        <dbReference type="RefSeq" id="XP_023172290.2"/>
    </source>
</evidence>
<evidence type="ECO:0000256" key="8">
    <source>
        <dbReference type="ARBA" id="ARBA00032055"/>
    </source>
</evidence>
<dbReference type="InterPro" id="IPR036870">
    <property type="entry name" value="Ribosomal_bS18_sf"/>
</dbReference>